<gene>
    <name evidence="2" type="ORF">INT45_008876</name>
</gene>
<proteinExistence type="predicted"/>
<accession>A0A8H7VGM4</accession>
<evidence type="ECO:0000256" key="1">
    <source>
        <dbReference type="SAM" id="MobiDB-lite"/>
    </source>
</evidence>
<feature type="region of interest" description="Disordered" evidence="1">
    <location>
        <begin position="28"/>
        <end position="47"/>
    </location>
</feature>
<dbReference type="AlphaFoldDB" id="A0A8H7VGM4"/>
<comment type="caution">
    <text evidence="2">The sequence shown here is derived from an EMBL/GenBank/DDBJ whole genome shotgun (WGS) entry which is preliminary data.</text>
</comment>
<evidence type="ECO:0000313" key="3">
    <source>
        <dbReference type="Proteomes" id="UP000646827"/>
    </source>
</evidence>
<keyword evidence="3" id="KW-1185">Reference proteome</keyword>
<reference evidence="2 3" key="1">
    <citation type="submission" date="2020-12" db="EMBL/GenBank/DDBJ databases">
        <title>Metabolic potential, ecology and presence of endohyphal bacteria is reflected in genomic diversity of Mucoromycotina.</title>
        <authorList>
            <person name="Muszewska A."/>
            <person name="Okrasinska A."/>
            <person name="Steczkiewicz K."/>
            <person name="Drgas O."/>
            <person name="Orlowska M."/>
            <person name="Perlinska-Lenart U."/>
            <person name="Aleksandrzak-Piekarczyk T."/>
            <person name="Szatraj K."/>
            <person name="Zielenkiewicz U."/>
            <person name="Pilsyk S."/>
            <person name="Malc E."/>
            <person name="Mieczkowski P."/>
            <person name="Kruszewska J.S."/>
            <person name="Biernat P."/>
            <person name="Pawlowska J."/>
        </authorList>
    </citation>
    <scope>NUCLEOTIDE SEQUENCE [LARGE SCALE GENOMIC DNA]</scope>
    <source>
        <strain evidence="2 3">CBS 142.35</strain>
    </source>
</reference>
<evidence type="ECO:0000313" key="2">
    <source>
        <dbReference type="EMBL" id="KAG2219785.1"/>
    </source>
</evidence>
<name>A0A8H7VGM4_9FUNG</name>
<dbReference type="OrthoDB" id="2093493at2759"/>
<dbReference type="Proteomes" id="UP000646827">
    <property type="component" value="Unassembled WGS sequence"/>
</dbReference>
<sequence>MSWNTKTWSWVKKYFSVNPLSTDGMPAVGKFRTPAPGSRPEKYTEPTTHASNVANNYYFQRDVRRNYPRLAVYTQSKVAGLLEGASAQASLPPAGSEEQAPAKVAESKPLVEVLNTKKLYNQEKLAPTPTWGRQLKWAESEDFIHPGPDFPMRNYTTV</sequence>
<dbReference type="InterPro" id="IPR016813">
    <property type="entry name" value="NADH_Ub_cplx-1_21kDa"/>
</dbReference>
<dbReference type="EMBL" id="JAEPRB010000164">
    <property type="protein sequence ID" value="KAG2219785.1"/>
    <property type="molecule type" value="Genomic_DNA"/>
</dbReference>
<organism evidence="2 3">
    <name type="scientific">Circinella minor</name>
    <dbReference type="NCBI Taxonomy" id="1195481"/>
    <lineage>
        <taxon>Eukaryota</taxon>
        <taxon>Fungi</taxon>
        <taxon>Fungi incertae sedis</taxon>
        <taxon>Mucoromycota</taxon>
        <taxon>Mucoromycotina</taxon>
        <taxon>Mucoromycetes</taxon>
        <taxon>Mucorales</taxon>
        <taxon>Lichtheimiaceae</taxon>
        <taxon>Circinella</taxon>
    </lineage>
</organism>
<protein>
    <recommendedName>
        <fullName evidence="4">NADH dehydrogenase [ubiquinone] 1 alpha subcomplex subunit 7</fullName>
    </recommendedName>
</protein>
<dbReference type="PANTHER" id="PTHR37325:SF1">
    <property type="entry name" value="OXIDOREDUCTASE 21 KDA SUBUNIT, PUTATIVE (AFU_ORTHOLOGUE AFUA_4G05910)-RELATED"/>
    <property type="match status" value="1"/>
</dbReference>
<dbReference type="PANTHER" id="PTHR37325">
    <property type="entry name" value="OXIDOREDUCTASE 21 KDA SUBUNIT, PUTATIVE (AFU_ORTHOLOGUE AFUA_4G05910)-RELATED"/>
    <property type="match status" value="1"/>
</dbReference>
<evidence type="ECO:0008006" key="4">
    <source>
        <dbReference type="Google" id="ProtNLM"/>
    </source>
</evidence>
<dbReference type="CDD" id="cd22849">
    <property type="entry name" value="NuzM"/>
    <property type="match status" value="1"/>
</dbReference>